<dbReference type="InterPro" id="IPR006222">
    <property type="entry name" value="GCVT_N"/>
</dbReference>
<organism evidence="2 3">
    <name type="scientific">Oceanobacter antarcticus</name>
    <dbReference type="NCBI Taxonomy" id="3133425"/>
    <lineage>
        <taxon>Bacteria</taxon>
        <taxon>Pseudomonadati</taxon>
        <taxon>Pseudomonadota</taxon>
        <taxon>Gammaproteobacteria</taxon>
        <taxon>Oceanospirillales</taxon>
        <taxon>Oceanospirillaceae</taxon>
        <taxon>Oceanobacter</taxon>
    </lineage>
</organism>
<evidence type="ECO:0000259" key="1">
    <source>
        <dbReference type="Pfam" id="PF01571"/>
    </source>
</evidence>
<accession>A0ABW8NIZ2</accession>
<dbReference type="SUPFAM" id="SSF103025">
    <property type="entry name" value="Folate-binding domain"/>
    <property type="match status" value="1"/>
</dbReference>
<reference evidence="2 3" key="1">
    <citation type="submission" date="2024-03" db="EMBL/GenBank/DDBJ databases">
        <title>High-quality draft genome sequence of Oceanobacter sp. wDCs-4.</title>
        <authorList>
            <person name="Dong C."/>
        </authorList>
    </citation>
    <scope>NUCLEOTIDE SEQUENCE [LARGE SCALE GENOMIC DNA]</scope>
    <source>
        <strain evidence="3">wDCs-4</strain>
    </source>
</reference>
<comment type="caution">
    <text evidence="2">The sequence shown here is derived from an EMBL/GenBank/DDBJ whole genome shotgun (WGS) entry which is preliminary data.</text>
</comment>
<dbReference type="Gene3D" id="3.30.1360.120">
    <property type="entry name" value="Probable tRNA modification gtpase trme, domain 1"/>
    <property type="match status" value="1"/>
</dbReference>
<gene>
    <name evidence="2" type="ORF">WG929_10440</name>
</gene>
<sequence length="241" mass="25619">MSELYNTASPAHVDWADADIARSGNYRRLAAIATADTSSVKTAAAACVVSRIARNDADIARKAGLLELSMLPRTGYRGVSTTDLLAQNSMPIPARPNTAASSANGDCILRLSQKEYWLLGSPTDLGAAIMALPTQQSDTPDRCYPLFCMDSHAWLMLTGEHMAAVMAKLCGVDMREAVFPEGTIAQTSIARINAIMVRQSYQGLPAISILCDVASSDYLWTALMDAVQEFGGGAVGLDVLG</sequence>
<evidence type="ECO:0000313" key="2">
    <source>
        <dbReference type="EMBL" id="MFK4752826.1"/>
    </source>
</evidence>
<dbReference type="Proteomes" id="UP001620597">
    <property type="component" value="Unassembled WGS sequence"/>
</dbReference>
<feature type="domain" description="GCVT N-terminal" evidence="1">
    <location>
        <begin position="108"/>
        <end position="238"/>
    </location>
</feature>
<dbReference type="Pfam" id="PF01571">
    <property type="entry name" value="GCV_T"/>
    <property type="match status" value="1"/>
</dbReference>
<dbReference type="RefSeq" id="WP_416205974.1">
    <property type="nucleotide sequence ID" value="NZ_JBBKTX010000011.1"/>
</dbReference>
<keyword evidence="3" id="KW-1185">Reference proteome</keyword>
<proteinExistence type="predicted"/>
<protein>
    <recommendedName>
        <fullName evidence="1">GCVT N-terminal domain-containing protein</fullName>
    </recommendedName>
</protein>
<dbReference type="InterPro" id="IPR027266">
    <property type="entry name" value="TrmE/GcvT-like"/>
</dbReference>
<name>A0ABW8NIZ2_9GAMM</name>
<dbReference type="EMBL" id="JBBKTX010000011">
    <property type="protein sequence ID" value="MFK4752826.1"/>
    <property type="molecule type" value="Genomic_DNA"/>
</dbReference>
<evidence type="ECO:0000313" key="3">
    <source>
        <dbReference type="Proteomes" id="UP001620597"/>
    </source>
</evidence>